<dbReference type="InterPro" id="IPR032672">
    <property type="entry name" value="TmcA/NAT10/Kre33"/>
</dbReference>
<proteinExistence type="predicted"/>
<organism evidence="3">
    <name type="scientific">Nicotiana tabacum</name>
    <name type="common">Common tobacco</name>
    <dbReference type="NCBI Taxonomy" id="4097"/>
    <lineage>
        <taxon>Eukaryota</taxon>
        <taxon>Viridiplantae</taxon>
        <taxon>Streptophyta</taxon>
        <taxon>Embryophyta</taxon>
        <taxon>Tracheophyta</taxon>
        <taxon>Spermatophyta</taxon>
        <taxon>Magnoliopsida</taxon>
        <taxon>eudicotyledons</taxon>
        <taxon>Gunneridae</taxon>
        <taxon>Pentapetalae</taxon>
        <taxon>asterids</taxon>
        <taxon>lamiids</taxon>
        <taxon>Solanales</taxon>
        <taxon>Solanaceae</taxon>
        <taxon>Nicotianoideae</taxon>
        <taxon>Nicotianeae</taxon>
        <taxon>Nicotiana</taxon>
    </lineage>
</organism>
<feature type="compositionally biased region" description="Basic residues" evidence="1">
    <location>
        <begin position="129"/>
        <end position="146"/>
    </location>
</feature>
<dbReference type="KEGG" id="nta:107759955"/>
<evidence type="ECO:0000313" key="3">
    <source>
        <dbReference type="RefSeq" id="XP_016433459.1"/>
    </source>
</evidence>
<reference evidence="3" key="1">
    <citation type="submission" date="2025-08" db="UniProtKB">
        <authorList>
            <consortium name="RefSeq"/>
        </authorList>
    </citation>
    <scope>IDENTIFICATION</scope>
</reference>
<dbReference type="AlphaFoldDB" id="A0A1S3X0M6"/>
<dbReference type="RefSeq" id="XP_016433459.1">
    <property type="nucleotide sequence ID" value="XM_016577973.1"/>
</dbReference>
<dbReference type="InterPro" id="IPR027992">
    <property type="entry name" value="tRNA_bind_dom"/>
</dbReference>
<accession>A0A1S3X0M6</accession>
<name>A0A1S3X0M6_TOBAC</name>
<gene>
    <name evidence="3" type="primary">LOC107759955</name>
</gene>
<dbReference type="STRING" id="4097.A0A1S3X0M6"/>
<feature type="domain" description="Possible tRNA binding" evidence="2">
    <location>
        <begin position="1"/>
        <end position="93"/>
    </location>
</feature>
<dbReference type="PANTHER" id="PTHR10925:SF5">
    <property type="entry name" value="RNA CYTIDINE ACETYLTRANSFERASE"/>
    <property type="match status" value="1"/>
</dbReference>
<evidence type="ECO:0000259" key="2">
    <source>
        <dbReference type="Pfam" id="PF13725"/>
    </source>
</evidence>
<dbReference type="PaxDb" id="4097-A0A1S3X0M6"/>
<evidence type="ECO:0000256" key="1">
    <source>
        <dbReference type="SAM" id="MobiDB-lite"/>
    </source>
</evidence>
<feature type="region of interest" description="Disordered" evidence="1">
    <location>
        <begin position="94"/>
        <end position="146"/>
    </location>
</feature>
<sequence length="146" mass="16492">MNLERQQILSLFMKVMKRLCKYLNNLTSKEINSTESRLKALKMEAHSISVDEDLSDAAKKVQDEMKAKTDGLLDPELFQQFAIVDREADFENALQNGGGKIVPGGVISVKSNKSKSEKHSKTETEKSDKKRNKNHSGSKSHKKRRS</sequence>
<dbReference type="Pfam" id="PF13725">
    <property type="entry name" value="tRNA_bind_2"/>
    <property type="match status" value="1"/>
</dbReference>
<dbReference type="GO" id="GO:0008080">
    <property type="term" value="F:N-acetyltransferase activity"/>
    <property type="evidence" value="ECO:0007669"/>
    <property type="project" value="InterPro"/>
</dbReference>
<feature type="compositionally biased region" description="Basic and acidic residues" evidence="1">
    <location>
        <begin position="114"/>
        <end position="128"/>
    </location>
</feature>
<dbReference type="OrthoDB" id="1933147at2759"/>
<protein>
    <submittedName>
        <fullName evidence="3">RNA cytidine acetyltransferase 1-like</fullName>
    </submittedName>
</protein>
<dbReference type="PANTHER" id="PTHR10925">
    <property type="entry name" value="N-ACETYLTRANSFERASE 10"/>
    <property type="match status" value="1"/>
</dbReference>